<keyword evidence="1" id="KW-0732">Signal</keyword>
<evidence type="ECO:0000313" key="3">
    <source>
        <dbReference type="Proteomes" id="UP000298416"/>
    </source>
</evidence>
<comment type="caution">
    <text evidence="2">The sequence shown here is derived from an EMBL/GenBank/DDBJ whole genome shotgun (WGS) entry which is preliminary data.</text>
</comment>
<feature type="signal peptide" evidence="1">
    <location>
        <begin position="1"/>
        <end position="19"/>
    </location>
</feature>
<protein>
    <submittedName>
        <fullName evidence="2">Uncharacterized protein</fullName>
    </submittedName>
</protein>
<evidence type="ECO:0000313" key="2">
    <source>
        <dbReference type="EMBL" id="KAG6427308.1"/>
    </source>
</evidence>
<name>A0A8X8YCQ9_SALSN</name>
<reference evidence="2" key="1">
    <citation type="submission" date="2018-01" db="EMBL/GenBank/DDBJ databases">
        <authorList>
            <person name="Mao J.F."/>
        </authorList>
    </citation>
    <scope>NUCLEOTIDE SEQUENCE</scope>
    <source>
        <strain evidence="2">Huo1</strain>
        <tissue evidence="2">Leaf</tissue>
    </source>
</reference>
<keyword evidence="3" id="KW-1185">Reference proteome</keyword>
<dbReference type="AlphaFoldDB" id="A0A8X8YCQ9"/>
<proteinExistence type="predicted"/>
<feature type="chain" id="PRO_5036479355" evidence="1">
    <location>
        <begin position="20"/>
        <end position="158"/>
    </location>
</feature>
<organism evidence="2">
    <name type="scientific">Salvia splendens</name>
    <name type="common">Scarlet sage</name>
    <dbReference type="NCBI Taxonomy" id="180675"/>
    <lineage>
        <taxon>Eukaryota</taxon>
        <taxon>Viridiplantae</taxon>
        <taxon>Streptophyta</taxon>
        <taxon>Embryophyta</taxon>
        <taxon>Tracheophyta</taxon>
        <taxon>Spermatophyta</taxon>
        <taxon>Magnoliopsida</taxon>
        <taxon>eudicotyledons</taxon>
        <taxon>Gunneridae</taxon>
        <taxon>Pentapetalae</taxon>
        <taxon>asterids</taxon>
        <taxon>lamiids</taxon>
        <taxon>Lamiales</taxon>
        <taxon>Lamiaceae</taxon>
        <taxon>Nepetoideae</taxon>
        <taxon>Mentheae</taxon>
        <taxon>Salviinae</taxon>
        <taxon>Salvia</taxon>
        <taxon>Salvia subgen. Calosphace</taxon>
        <taxon>core Calosphace</taxon>
    </lineage>
</organism>
<dbReference type="Proteomes" id="UP000298416">
    <property type="component" value="Unassembled WGS sequence"/>
</dbReference>
<sequence length="158" mass="17446">MAVVIIAIAMLMLVASSSSDQVCPSGYPSHGTAVTGLDKDMIQFALNLEFLEAELFLWNAFGVRPGSRCTGACEWRGPAESKPRPPLPETSLENSAFKKSATSCRVASQFWDCDKVVSVGSWNSDHKFTNWRRLWERAIGEEGKLGRFSWGRSPDLDS</sequence>
<dbReference type="EMBL" id="PNBA02000004">
    <property type="protein sequence ID" value="KAG6427308.1"/>
    <property type="molecule type" value="Genomic_DNA"/>
</dbReference>
<reference evidence="2" key="2">
    <citation type="submission" date="2020-08" db="EMBL/GenBank/DDBJ databases">
        <title>Plant Genome Project.</title>
        <authorList>
            <person name="Zhang R.-G."/>
        </authorList>
    </citation>
    <scope>NUCLEOTIDE SEQUENCE</scope>
    <source>
        <strain evidence="2">Huo1</strain>
        <tissue evidence="2">Leaf</tissue>
    </source>
</reference>
<evidence type="ECO:0000256" key="1">
    <source>
        <dbReference type="SAM" id="SignalP"/>
    </source>
</evidence>
<accession>A0A8X8YCQ9</accession>
<gene>
    <name evidence="2" type="ORF">SASPL_111550</name>
</gene>